<dbReference type="InterPro" id="IPR029045">
    <property type="entry name" value="ClpP/crotonase-like_dom_sf"/>
</dbReference>
<dbReference type="SUPFAM" id="SSF52096">
    <property type="entry name" value="ClpP/crotonase"/>
    <property type="match status" value="1"/>
</dbReference>
<dbReference type="Gene3D" id="3.90.226.10">
    <property type="entry name" value="2-enoyl-CoA Hydratase, Chain A, domain 1"/>
    <property type="match status" value="1"/>
</dbReference>
<dbReference type="NCBIfam" id="NF004635">
    <property type="entry name" value="PRK05981.1"/>
    <property type="match status" value="1"/>
</dbReference>
<gene>
    <name evidence="1" type="ORF">METZ01_LOCUS206994</name>
</gene>
<evidence type="ECO:0000313" key="1">
    <source>
        <dbReference type="EMBL" id="SVB54140.1"/>
    </source>
</evidence>
<dbReference type="AlphaFoldDB" id="A0A382ETT1"/>
<proteinExistence type="predicted"/>
<dbReference type="Gene3D" id="1.10.12.10">
    <property type="entry name" value="Lyase 2-enoyl-coa Hydratase, Chain A, domain 2"/>
    <property type="match status" value="1"/>
</dbReference>
<dbReference type="EMBL" id="UINC01046305">
    <property type="protein sequence ID" value="SVB54140.1"/>
    <property type="molecule type" value="Genomic_DNA"/>
</dbReference>
<dbReference type="Pfam" id="PF00378">
    <property type="entry name" value="ECH_1"/>
    <property type="match status" value="1"/>
</dbReference>
<dbReference type="PANTHER" id="PTHR43459:SF1">
    <property type="entry name" value="EG:BACN32G11.4 PROTEIN"/>
    <property type="match status" value="1"/>
</dbReference>
<name>A0A382ETT1_9ZZZZ</name>
<sequence>MMSYKSVILEVKGKVAVLKLNAPDVLNALSGEMVRELSVAVSEATHTEQVRCLLLTGVGRGFCAGANLQGSASSESAEPAGSVLETHYAPLMNKLRNLPFPMVTAVNGVAAGVGMSLALVGDIVIAAESAYFLQAFAKIGLVPDGGATWYLPRLIGWGRAMELSLLAERLPASKALDWGLVNSVSPDIDLAEAGMAMAIRLADGPMSLGLIRKAYWASWENDFNKQIQLESDLQNQAQQSADSREGVAAFLEKRAAQFKGQ</sequence>
<dbReference type="InterPro" id="IPR001753">
    <property type="entry name" value="Enoyl-CoA_hydra/iso"/>
</dbReference>
<accession>A0A382ETT1</accession>
<evidence type="ECO:0008006" key="2">
    <source>
        <dbReference type="Google" id="ProtNLM"/>
    </source>
</evidence>
<reference evidence="1" key="1">
    <citation type="submission" date="2018-05" db="EMBL/GenBank/DDBJ databases">
        <authorList>
            <person name="Lanie J.A."/>
            <person name="Ng W.-L."/>
            <person name="Kazmierczak K.M."/>
            <person name="Andrzejewski T.M."/>
            <person name="Davidsen T.M."/>
            <person name="Wayne K.J."/>
            <person name="Tettelin H."/>
            <person name="Glass J.I."/>
            <person name="Rusch D."/>
            <person name="Podicherti R."/>
            <person name="Tsui H.-C.T."/>
            <person name="Winkler M.E."/>
        </authorList>
    </citation>
    <scope>NUCLEOTIDE SEQUENCE</scope>
</reference>
<dbReference type="CDD" id="cd06558">
    <property type="entry name" value="crotonase-like"/>
    <property type="match status" value="1"/>
</dbReference>
<organism evidence="1">
    <name type="scientific">marine metagenome</name>
    <dbReference type="NCBI Taxonomy" id="408172"/>
    <lineage>
        <taxon>unclassified sequences</taxon>
        <taxon>metagenomes</taxon>
        <taxon>ecological metagenomes</taxon>
    </lineage>
</organism>
<protein>
    <recommendedName>
        <fullName evidence="2">Enoyl-CoA hydratase</fullName>
    </recommendedName>
</protein>
<dbReference type="PANTHER" id="PTHR43459">
    <property type="entry name" value="ENOYL-COA HYDRATASE"/>
    <property type="match status" value="1"/>
</dbReference>
<dbReference type="InterPro" id="IPR014748">
    <property type="entry name" value="Enoyl-CoA_hydra_C"/>
</dbReference>